<dbReference type="InterPro" id="IPR005810">
    <property type="entry name" value="CoA_lig_alpha"/>
</dbReference>
<gene>
    <name evidence="4" type="primary">sucD</name>
    <name evidence="9" type="ORF">BCHO_1207</name>
</gene>
<comment type="similarity">
    <text evidence="4 6">Belongs to the succinate/malate CoA ligase alpha subunit family.</text>
</comment>
<dbReference type="Pfam" id="PF00549">
    <property type="entry name" value="Ligase_CoA"/>
    <property type="match status" value="1"/>
</dbReference>
<dbReference type="Pfam" id="PF02629">
    <property type="entry name" value="CoA_binding"/>
    <property type="match status" value="1"/>
</dbReference>
<dbReference type="STRING" id="35760.BCHO_1207"/>
<feature type="binding site" evidence="4">
    <location>
        <begin position="17"/>
        <end position="20"/>
    </location>
    <ligand>
        <name>CoA</name>
        <dbReference type="ChEBI" id="CHEBI:57287"/>
    </ligand>
</feature>
<dbReference type="NCBIfam" id="TIGR01019">
    <property type="entry name" value="sucCoAalpha"/>
    <property type="match status" value="1"/>
</dbReference>
<dbReference type="EMBL" id="JGYU01000006">
    <property type="protein sequence ID" value="KFI57175.1"/>
    <property type="molecule type" value="Genomic_DNA"/>
</dbReference>
<dbReference type="UniPathway" id="UPA00223">
    <property type="reaction ID" value="UER00999"/>
</dbReference>
<dbReference type="InterPro" id="IPR017440">
    <property type="entry name" value="Cit_synth/succinyl-CoA_lig_AS"/>
</dbReference>
<feature type="domain" description="CoA-binding" evidence="8">
    <location>
        <begin position="4"/>
        <end position="109"/>
    </location>
</feature>
<dbReference type="SUPFAM" id="SSF52210">
    <property type="entry name" value="Succinyl-CoA synthetase domains"/>
    <property type="match status" value="1"/>
</dbReference>
<sequence>MTVFIEDDAPVIVQGMTGHQGMTHTARMLKAGTNIVGGVNPRKAGTSIAFEDAAGETLDIPVFATCAEAKAATGANASVVFVPPRFAKDAVVEAVEAGFEVVVVITEGIPVADSAYFVELALQRGVRIVGPNCPGLMTLPSGEGSHGVNLGIIPDGIVARGPLGLVSKSGTLTYQLMGELSDIGFTACLGAGGDPIVGTTLQEALEAFEADPDTKAVMMIGEIGGSAEQDAANWASEHMTKPVVAYIAGFTAPEGKQMGHAGAIVSGGKGTAQDKQEALEAVGIRVGRTPSQAAQYMREALAQIG</sequence>
<dbReference type="HAMAP" id="MF_01988">
    <property type="entry name" value="Succ_CoA_alpha"/>
    <property type="match status" value="1"/>
</dbReference>
<evidence type="ECO:0000259" key="8">
    <source>
        <dbReference type="SMART" id="SM00881"/>
    </source>
</evidence>
<evidence type="ECO:0000256" key="7">
    <source>
        <dbReference type="RuleBase" id="RU000699"/>
    </source>
</evidence>
<keyword evidence="2 4" id="KW-0436">Ligase</keyword>
<dbReference type="SMART" id="SM00881">
    <property type="entry name" value="CoA_binding"/>
    <property type="match status" value="1"/>
</dbReference>
<feature type="binding site" evidence="4">
    <location>
        <position position="174"/>
    </location>
    <ligand>
        <name>substrate</name>
        <note>ligand shared with subunit beta</note>
    </ligand>
</feature>
<dbReference type="PRINTS" id="PR01798">
    <property type="entry name" value="SCOASYNTHASE"/>
</dbReference>
<accession>A0A087AEH5</accession>
<dbReference type="GO" id="GO:0004776">
    <property type="term" value="F:succinate-CoA ligase (GDP-forming) activity"/>
    <property type="evidence" value="ECO:0007669"/>
    <property type="project" value="TreeGrafter"/>
</dbReference>
<dbReference type="InterPro" id="IPR036291">
    <property type="entry name" value="NAD(P)-bd_dom_sf"/>
</dbReference>
<keyword evidence="10" id="KW-1185">Reference proteome</keyword>
<evidence type="ECO:0000256" key="3">
    <source>
        <dbReference type="ARBA" id="ARBA00022741"/>
    </source>
</evidence>
<dbReference type="PANTHER" id="PTHR11117:SF2">
    <property type="entry name" value="SUCCINATE--COA LIGASE [ADP_GDP-FORMING] SUBUNIT ALPHA, MITOCHONDRIAL"/>
    <property type="match status" value="1"/>
</dbReference>
<name>A0A087AEH5_9BIFI</name>
<dbReference type="AlphaFoldDB" id="A0A087AEH5"/>
<keyword evidence="3 4" id="KW-0547">Nucleotide-binding</keyword>
<dbReference type="NCBIfam" id="NF004230">
    <property type="entry name" value="PRK05678.1"/>
    <property type="match status" value="1"/>
</dbReference>
<dbReference type="InterPro" id="IPR003781">
    <property type="entry name" value="CoA-bd"/>
</dbReference>
<dbReference type="RefSeq" id="WP_024540399.1">
    <property type="nucleotide sequence ID" value="NZ_JGYU01000006.1"/>
</dbReference>
<dbReference type="GO" id="GO:0005829">
    <property type="term" value="C:cytosol"/>
    <property type="evidence" value="ECO:0007669"/>
    <property type="project" value="TreeGrafter"/>
</dbReference>
<keyword evidence="1 4" id="KW-0816">Tricarboxylic acid cycle</keyword>
<evidence type="ECO:0000313" key="10">
    <source>
        <dbReference type="Proteomes" id="UP000028995"/>
    </source>
</evidence>
<dbReference type="FunFam" id="3.40.50.261:FF:000006">
    <property type="entry name" value="Succinate--CoA ligase [ADP-forming] subunit alpha"/>
    <property type="match status" value="1"/>
</dbReference>
<proteinExistence type="inferred from homology"/>
<dbReference type="Gene3D" id="3.40.50.261">
    <property type="entry name" value="Succinyl-CoA synthetase domains"/>
    <property type="match status" value="1"/>
</dbReference>
<feature type="binding site" evidence="4">
    <location>
        <begin position="105"/>
        <end position="107"/>
    </location>
    <ligand>
        <name>CoA</name>
        <dbReference type="ChEBI" id="CHEBI:57287"/>
    </ligand>
</feature>
<dbReference type="InterPro" id="IPR016102">
    <property type="entry name" value="Succinyl-CoA_synth-like"/>
</dbReference>
<comment type="pathway">
    <text evidence="4 7">Carbohydrate metabolism; tricarboxylic acid cycle; succinate from succinyl-CoA (ligase route): step 1/1.</text>
</comment>
<evidence type="ECO:0000256" key="4">
    <source>
        <dbReference type="HAMAP-Rule" id="MF_01988"/>
    </source>
</evidence>
<dbReference type="SUPFAM" id="SSF51735">
    <property type="entry name" value="NAD(P)-binding Rossmann-fold domains"/>
    <property type="match status" value="1"/>
</dbReference>
<comment type="function">
    <text evidence="4 7">Succinyl-CoA synthetase functions in the citric acid cycle (TCA), coupling the hydrolysis of succinyl-CoA to the synthesis of either ATP or GTP and thus represents the only step of substrate-level phosphorylation in the TCA. The alpha subunit of the enzyme binds the substrates coenzyme A and phosphate, while succinate binding and nucleotide specificity is provided by the beta subunit.</text>
</comment>
<comment type="caution">
    <text evidence="9">The sequence shown here is derived from an EMBL/GenBank/DDBJ whole genome shotgun (WGS) entry which is preliminary data.</text>
</comment>
<dbReference type="PROSITE" id="PS00399">
    <property type="entry name" value="SUCCINYL_COA_LIG_2"/>
    <property type="match status" value="1"/>
</dbReference>
<comment type="catalytic activity">
    <reaction evidence="4">
        <text>GTP + succinate + CoA = succinyl-CoA + GDP + phosphate</text>
        <dbReference type="Rhea" id="RHEA:22120"/>
        <dbReference type="ChEBI" id="CHEBI:30031"/>
        <dbReference type="ChEBI" id="CHEBI:37565"/>
        <dbReference type="ChEBI" id="CHEBI:43474"/>
        <dbReference type="ChEBI" id="CHEBI:57287"/>
        <dbReference type="ChEBI" id="CHEBI:57292"/>
        <dbReference type="ChEBI" id="CHEBI:58189"/>
    </reaction>
</comment>
<dbReference type="GO" id="GO:0004775">
    <property type="term" value="F:succinate-CoA ligase (ADP-forming) activity"/>
    <property type="evidence" value="ECO:0007669"/>
    <property type="project" value="UniProtKB-UniRule"/>
</dbReference>
<dbReference type="Proteomes" id="UP000028995">
    <property type="component" value="Unassembled WGS sequence"/>
</dbReference>
<evidence type="ECO:0000256" key="5">
    <source>
        <dbReference type="PIRSR" id="PIRSR001553-1"/>
    </source>
</evidence>
<evidence type="ECO:0000313" key="9">
    <source>
        <dbReference type="EMBL" id="KFI57175.1"/>
    </source>
</evidence>
<evidence type="ECO:0000256" key="1">
    <source>
        <dbReference type="ARBA" id="ARBA00022532"/>
    </source>
</evidence>
<dbReference type="PANTHER" id="PTHR11117">
    <property type="entry name" value="SUCCINYL-COA LIGASE SUBUNIT ALPHA"/>
    <property type="match status" value="1"/>
</dbReference>
<evidence type="ECO:0000256" key="2">
    <source>
        <dbReference type="ARBA" id="ARBA00022598"/>
    </source>
</evidence>
<feature type="binding site" evidence="4">
    <location>
        <position position="43"/>
    </location>
    <ligand>
        <name>CoA</name>
        <dbReference type="ChEBI" id="CHEBI:57287"/>
    </ligand>
</feature>
<dbReference type="OrthoDB" id="9807196at2"/>
<dbReference type="eggNOG" id="COG0074">
    <property type="taxonomic scope" value="Bacteria"/>
</dbReference>
<comment type="subunit">
    <text evidence="4 7">Heterotetramer of two alpha and two beta subunits.</text>
</comment>
<feature type="active site" description="Tele-phosphohistidine intermediate" evidence="4 5">
    <location>
        <position position="260"/>
    </location>
</feature>
<comment type="catalytic activity">
    <reaction evidence="4 7">
        <text>succinate + ATP + CoA = succinyl-CoA + ADP + phosphate</text>
        <dbReference type="Rhea" id="RHEA:17661"/>
        <dbReference type="ChEBI" id="CHEBI:30031"/>
        <dbReference type="ChEBI" id="CHEBI:30616"/>
        <dbReference type="ChEBI" id="CHEBI:43474"/>
        <dbReference type="ChEBI" id="CHEBI:57287"/>
        <dbReference type="ChEBI" id="CHEBI:57292"/>
        <dbReference type="ChEBI" id="CHEBI:456216"/>
        <dbReference type="EC" id="6.2.1.5"/>
    </reaction>
</comment>
<dbReference type="EC" id="6.2.1.5" evidence="4"/>
<dbReference type="Gene3D" id="3.40.50.720">
    <property type="entry name" value="NAD(P)-binding Rossmann-like Domain"/>
    <property type="match status" value="1"/>
</dbReference>
<protein>
    <recommendedName>
        <fullName evidence="4">Succinate--CoA ligase [ADP-forming] subunit alpha</fullName>
        <ecNumber evidence="4">6.2.1.5</ecNumber>
    </recommendedName>
    <alternativeName>
        <fullName evidence="4">Succinyl-CoA synthetase subunit alpha</fullName>
        <shortName evidence="4">SCS-alpha</shortName>
    </alternativeName>
</protein>
<reference evidence="9 10" key="1">
    <citation type="submission" date="2014-03" db="EMBL/GenBank/DDBJ databases">
        <title>Genomics of Bifidobacteria.</title>
        <authorList>
            <person name="Ventura M."/>
            <person name="Milani C."/>
            <person name="Lugli G.A."/>
        </authorList>
    </citation>
    <scope>NUCLEOTIDE SEQUENCE [LARGE SCALE GENOMIC DNA]</scope>
    <source>
        <strain evidence="9 10">LMG 10510</strain>
    </source>
</reference>
<evidence type="ECO:0000256" key="6">
    <source>
        <dbReference type="RuleBase" id="RU000677"/>
    </source>
</evidence>
<dbReference type="InterPro" id="IPR005811">
    <property type="entry name" value="SUCC_ACL_C"/>
</dbReference>
<dbReference type="PIRSF" id="PIRSF001553">
    <property type="entry name" value="SucCS_alpha"/>
    <property type="match status" value="1"/>
</dbReference>
<organism evidence="9 10">
    <name type="scientific">Bifidobacterium choerinum</name>
    <dbReference type="NCBI Taxonomy" id="35760"/>
    <lineage>
        <taxon>Bacteria</taxon>
        <taxon>Bacillati</taxon>
        <taxon>Actinomycetota</taxon>
        <taxon>Actinomycetes</taxon>
        <taxon>Bifidobacteriales</taxon>
        <taxon>Bifidobacteriaceae</taxon>
        <taxon>Bifidobacterium</taxon>
    </lineage>
</organism>
<dbReference type="GO" id="GO:0006099">
    <property type="term" value="P:tricarboxylic acid cycle"/>
    <property type="evidence" value="ECO:0007669"/>
    <property type="project" value="UniProtKB-UniRule"/>
</dbReference>
<dbReference type="GO" id="GO:0009361">
    <property type="term" value="C:succinate-CoA ligase complex (ADP-forming)"/>
    <property type="evidence" value="ECO:0007669"/>
    <property type="project" value="TreeGrafter"/>
</dbReference>
<dbReference type="GO" id="GO:0000166">
    <property type="term" value="F:nucleotide binding"/>
    <property type="evidence" value="ECO:0007669"/>
    <property type="project" value="UniProtKB-KW"/>
</dbReference>